<feature type="signal peptide" evidence="6">
    <location>
        <begin position="1"/>
        <end position="16"/>
    </location>
</feature>
<dbReference type="InterPro" id="IPR029062">
    <property type="entry name" value="Class_I_gatase-like"/>
</dbReference>
<dbReference type="Proteomes" id="UP000824280">
    <property type="component" value="Chromosome"/>
</dbReference>
<evidence type="ECO:0000313" key="10">
    <source>
        <dbReference type="Proteomes" id="UP000824280"/>
    </source>
</evidence>
<keyword evidence="3" id="KW-0645">Protease</keyword>
<evidence type="ECO:0000259" key="7">
    <source>
        <dbReference type="Pfam" id="PF02016"/>
    </source>
</evidence>
<gene>
    <name evidence="9" type="ORF">K3166_10805</name>
</gene>
<keyword evidence="6" id="KW-0732">Signal</keyword>
<dbReference type="InterPro" id="IPR040449">
    <property type="entry name" value="Peptidase_S66_N"/>
</dbReference>
<dbReference type="Gene3D" id="3.40.50.10740">
    <property type="entry name" value="Class I glutamine amidotransferase-like"/>
    <property type="match status" value="1"/>
</dbReference>
<organism evidence="9 10">
    <name type="scientific">Qipengyuania psychrotolerans</name>
    <dbReference type="NCBI Taxonomy" id="2867238"/>
    <lineage>
        <taxon>Bacteria</taxon>
        <taxon>Pseudomonadati</taxon>
        <taxon>Pseudomonadota</taxon>
        <taxon>Alphaproteobacteria</taxon>
        <taxon>Sphingomonadales</taxon>
        <taxon>Erythrobacteraceae</taxon>
        <taxon>Qipengyuania</taxon>
    </lineage>
</organism>
<dbReference type="Pfam" id="PF02016">
    <property type="entry name" value="Peptidase_S66"/>
    <property type="match status" value="1"/>
</dbReference>
<dbReference type="CDD" id="cd07025">
    <property type="entry name" value="Peptidase_S66"/>
    <property type="match status" value="1"/>
</dbReference>
<reference evidence="9 10" key="1">
    <citation type="submission" date="2021-08" db="EMBL/GenBank/DDBJ databases">
        <title>Comparative Genomics Analysis of the Genus Qipengyuania Reveals Extensive Genetic Diversity and Metabolic Versatility, Including the Description of Fifteen Novel Species.</title>
        <authorList>
            <person name="Liu Y."/>
        </authorList>
    </citation>
    <scope>NUCLEOTIDE SEQUENCE [LARGE SCALE GENOMIC DNA]</scope>
    <source>
        <strain evidence="9 10">1XM2-8</strain>
    </source>
</reference>
<keyword evidence="4" id="KW-0378">Hydrolase</keyword>
<dbReference type="SUPFAM" id="SSF141986">
    <property type="entry name" value="LD-carboxypeptidase A C-terminal domain-like"/>
    <property type="match status" value="1"/>
</dbReference>
<dbReference type="PANTHER" id="PTHR30237:SF2">
    <property type="entry name" value="MUREIN TETRAPEPTIDE CARBOXYPEPTIDASE"/>
    <property type="match status" value="1"/>
</dbReference>
<evidence type="ECO:0000256" key="1">
    <source>
        <dbReference type="ARBA" id="ARBA00010233"/>
    </source>
</evidence>
<sequence length="320" mass="33936">MTASLAALAIPSLASARTATLAPRLRLGDTVALVAPASAVSERQLFNAEFTVSGMGLVPKFGAHVGQRFGYLAGTDDQRASDLNAAFEDETVRAIFAIRGGYGAARILPLIDWQAVRRNPKLLIGYSDTTALHLAVAREGGFPTLHAPNAASRWEKDSWESLWRLAFTGETPSLKLDASRVLIAGIGEGRLLGGNLTILSTLMGSGRLPDMTGAILFLEDINEEPYRVDRMLQQLKLAGILDAAAGIIVGNCTRCDAQGENQETFAVDDVYGQLLGSLGCPVVTGANIGHISNQLALPHGARVRFDTAADTLTLLAPMVE</sequence>
<evidence type="ECO:0000256" key="4">
    <source>
        <dbReference type="ARBA" id="ARBA00022801"/>
    </source>
</evidence>
<evidence type="ECO:0000313" key="9">
    <source>
        <dbReference type="EMBL" id="QZD88545.1"/>
    </source>
</evidence>
<name>A0ABX8ZHP6_9SPHN</name>
<dbReference type="PIRSF" id="PIRSF028757">
    <property type="entry name" value="LD-carboxypeptidase"/>
    <property type="match status" value="1"/>
</dbReference>
<evidence type="ECO:0000259" key="8">
    <source>
        <dbReference type="Pfam" id="PF17676"/>
    </source>
</evidence>
<dbReference type="InterPro" id="IPR040921">
    <property type="entry name" value="Peptidase_S66C"/>
</dbReference>
<dbReference type="Pfam" id="PF17676">
    <property type="entry name" value="Peptidase_S66C"/>
    <property type="match status" value="1"/>
</dbReference>
<accession>A0ABX8ZHP6</accession>
<dbReference type="EMBL" id="CP081297">
    <property type="protein sequence ID" value="QZD88545.1"/>
    <property type="molecule type" value="Genomic_DNA"/>
</dbReference>
<evidence type="ECO:0000256" key="6">
    <source>
        <dbReference type="SAM" id="SignalP"/>
    </source>
</evidence>
<proteinExistence type="inferred from homology"/>
<keyword evidence="2" id="KW-0121">Carboxypeptidase</keyword>
<comment type="similarity">
    <text evidence="1">Belongs to the peptidase S66 family.</text>
</comment>
<evidence type="ECO:0000256" key="3">
    <source>
        <dbReference type="ARBA" id="ARBA00022670"/>
    </source>
</evidence>
<dbReference type="SUPFAM" id="SSF52317">
    <property type="entry name" value="Class I glutamine amidotransferase-like"/>
    <property type="match status" value="1"/>
</dbReference>
<dbReference type="InterPro" id="IPR027478">
    <property type="entry name" value="LdcA_N"/>
</dbReference>
<dbReference type="PANTHER" id="PTHR30237">
    <property type="entry name" value="MURAMOYLTETRAPEPTIDE CARBOXYPEPTIDASE"/>
    <property type="match status" value="1"/>
</dbReference>
<feature type="domain" description="LD-carboxypeptidase N-terminal" evidence="7">
    <location>
        <begin position="31"/>
        <end position="147"/>
    </location>
</feature>
<feature type="domain" description="LD-carboxypeptidase C-terminal" evidence="8">
    <location>
        <begin position="188"/>
        <end position="304"/>
    </location>
</feature>
<evidence type="ECO:0000256" key="2">
    <source>
        <dbReference type="ARBA" id="ARBA00022645"/>
    </source>
</evidence>
<protein>
    <submittedName>
        <fullName evidence="9">LD-carboxypeptidase</fullName>
    </submittedName>
</protein>
<evidence type="ECO:0000256" key="5">
    <source>
        <dbReference type="ARBA" id="ARBA00022825"/>
    </source>
</evidence>
<dbReference type="InterPro" id="IPR003507">
    <property type="entry name" value="S66_fam"/>
</dbReference>
<dbReference type="Gene3D" id="3.50.30.60">
    <property type="entry name" value="LD-carboxypeptidase A C-terminal domain-like"/>
    <property type="match status" value="1"/>
</dbReference>
<keyword evidence="5" id="KW-0720">Serine protease</keyword>
<feature type="chain" id="PRO_5046838491" evidence="6">
    <location>
        <begin position="17"/>
        <end position="320"/>
    </location>
</feature>
<keyword evidence="10" id="KW-1185">Reference proteome</keyword>
<dbReference type="InterPro" id="IPR027461">
    <property type="entry name" value="Carboxypeptidase_A_C_sf"/>
</dbReference>